<dbReference type="AlphaFoldDB" id="A0A7W7SLY4"/>
<evidence type="ECO:0000313" key="3">
    <source>
        <dbReference type="EMBL" id="MBB4957239.1"/>
    </source>
</evidence>
<protein>
    <submittedName>
        <fullName evidence="3">Alkanesulfonate monooxygenase SsuD/methylene tetrahydromethanopterin reductase-like flavin-dependent oxidoreductase (Luciferase family)</fullName>
    </submittedName>
</protein>
<keyword evidence="1" id="KW-0560">Oxidoreductase</keyword>
<dbReference type="InterPro" id="IPR050564">
    <property type="entry name" value="F420-G6PD/mer"/>
</dbReference>
<evidence type="ECO:0000256" key="1">
    <source>
        <dbReference type="ARBA" id="ARBA00023002"/>
    </source>
</evidence>
<dbReference type="Pfam" id="PF00296">
    <property type="entry name" value="Bac_luciferase"/>
    <property type="match status" value="1"/>
</dbReference>
<organism evidence="3 4">
    <name type="scientific">Micromonospora polyrhachis</name>
    <dbReference type="NCBI Taxonomy" id="1282883"/>
    <lineage>
        <taxon>Bacteria</taxon>
        <taxon>Bacillati</taxon>
        <taxon>Actinomycetota</taxon>
        <taxon>Actinomycetes</taxon>
        <taxon>Micromonosporales</taxon>
        <taxon>Micromonosporaceae</taxon>
        <taxon>Micromonospora</taxon>
    </lineage>
</organism>
<keyword evidence="3" id="KW-0503">Monooxygenase</keyword>
<dbReference type="GO" id="GO:0004497">
    <property type="term" value="F:monooxygenase activity"/>
    <property type="evidence" value="ECO:0007669"/>
    <property type="project" value="UniProtKB-KW"/>
</dbReference>
<dbReference type="RefSeq" id="WP_221448912.1">
    <property type="nucleotide sequence ID" value="NZ_JACHJW010000001.1"/>
</dbReference>
<reference evidence="3 4" key="1">
    <citation type="submission" date="2020-08" db="EMBL/GenBank/DDBJ databases">
        <title>Sequencing the genomes of 1000 actinobacteria strains.</title>
        <authorList>
            <person name="Klenk H.-P."/>
        </authorList>
    </citation>
    <scope>NUCLEOTIDE SEQUENCE [LARGE SCALE GENOMIC DNA]</scope>
    <source>
        <strain evidence="3 4">DSM 45886</strain>
    </source>
</reference>
<dbReference type="GO" id="GO:0016705">
    <property type="term" value="F:oxidoreductase activity, acting on paired donors, with incorporation or reduction of molecular oxygen"/>
    <property type="evidence" value="ECO:0007669"/>
    <property type="project" value="InterPro"/>
</dbReference>
<dbReference type="PANTHER" id="PTHR43244">
    <property type="match status" value="1"/>
</dbReference>
<dbReference type="Gene3D" id="3.20.20.30">
    <property type="entry name" value="Luciferase-like domain"/>
    <property type="match status" value="1"/>
</dbReference>
<dbReference type="PANTHER" id="PTHR43244:SF1">
    <property type="entry name" value="5,10-METHYLENETETRAHYDROMETHANOPTERIN REDUCTASE"/>
    <property type="match status" value="1"/>
</dbReference>
<evidence type="ECO:0000313" key="4">
    <source>
        <dbReference type="Proteomes" id="UP000578819"/>
    </source>
</evidence>
<proteinExistence type="predicted"/>
<dbReference type="SUPFAM" id="SSF51679">
    <property type="entry name" value="Bacterial luciferase-like"/>
    <property type="match status" value="1"/>
</dbReference>
<dbReference type="CDD" id="cd01097">
    <property type="entry name" value="Tetrahydromethanopterin_reductase"/>
    <property type="match status" value="1"/>
</dbReference>
<comment type="caution">
    <text evidence="3">The sequence shown here is derived from an EMBL/GenBank/DDBJ whole genome shotgun (WGS) entry which is preliminary data.</text>
</comment>
<dbReference type="InterPro" id="IPR011251">
    <property type="entry name" value="Luciferase-like_dom"/>
</dbReference>
<dbReference type="EMBL" id="JACHJW010000001">
    <property type="protein sequence ID" value="MBB4957239.1"/>
    <property type="molecule type" value="Genomic_DNA"/>
</dbReference>
<dbReference type="InterPro" id="IPR036661">
    <property type="entry name" value="Luciferase-like_sf"/>
</dbReference>
<sequence length="327" mass="34329">MIRPKIGFQIPCRLPAPEIAAFASSVEQAGFDEVWVVEDCFFAGGIAASAMALAATTHITVGIGILPAVTRNAAFTAMEVAALAETHPGRLVCGLGHGMRDWMRQVGAAPASPLSALGEHLDAVRRLLAGEKVTAQGRYVRLDHVALEFPPRQPPPVIAGVRGPKSLEVAGRYADGTLLAEPVTPAYLAAARASIERGQGGDRRPHRITAYALCHLDEDAATARDAVRPLLADSITEPAWSAHLNPLELAGQLAEIAALPEAERAAAVPDSWVDELAVVGTPADCVRRIRELHAAGANSVVLSAVGDPRKQLDRAAAMVGMLTDTPS</sequence>
<name>A0A7W7SLY4_9ACTN</name>
<evidence type="ECO:0000259" key="2">
    <source>
        <dbReference type="Pfam" id="PF00296"/>
    </source>
</evidence>
<keyword evidence="4" id="KW-1185">Reference proteome</keyword>
<gene>
    <name evidence="3" type="ORF">FHR38_000972</name>
</gene>
<accession>A0A7W7SLY4</accession>
<feature type="domain" description="Luciferase-like" evidence="2">
    <location>
        <begin position="17"/>
        <end position="298"/>
    </location>
</feature>
<dbReference type="Proteomes" id="UP000578819">
    <property type="component" value="Unassembled WGS sequence"/>
</dbReference>